<evidence type="ECO:0000313" key="2">
    <source>
        <dbReference type="Proteomes" id="UP000798662"/>
    </source>
</evidence>
<proteinExistence type="predicted"/>
<protein>
    <submittedName>
        <fullName evidence="1">Uncharacterized protein</fullName>
    </submittedName>
</protein>
<evidence type="ECO:0000313" key="1">
    <source>
        <dbReference type="EMBL" id="KAK1864653.1"/>
    </source>
</evidence>
<dbReference type="Proteomes" id="UP000798662">
    <property type="component" value="Chromosome 2"/>
</dbReference>
<gene>
    <name evidence="1" type="ORF">I4F81_007197</name>
</gene>
<keyword evidence="2" id="KW-1185">Reference proteome</keyword>
<comment type="caution">
    <text evidence="1">The sequence shown here is derived from an EMBL/GenBank/DDBJ whole genome shotgun (WGS) entry which is preliminary data.</text>
</comment>
<dbReference type="EMBL" id="CM020619">
    <property type="protein sequence ID" value="KAK1864653.1"/>
    <property type="molecule type" value="Genomic_DNA"/>
</dbReference>
<name>A0ACC3C3H5_PYRYE</name>
<reference evidence="1" key="1">
    <citation type="submission" date="2019-11" db="EMBL/GenBank/DDBJ databases">
        <title>Nori genome reveals adaptations in red seaweeds to the harsh intertidal environment.</title>
        <authorList>
            <person name="Wang D."/>
            <person name="Mao Y."/>
        </authorList>
    </citation>
    <scope>NUCLEOTIDE SEQUENCE</scope>
    <source>
        <tissue evidence="1">Gametophyte</tissue>
    </source>
</reference>
<sequence length="101" mass="10501">MSIDSSPPPPPPPSPPVPPPLASSCSSITGHAQPAPRGRFMTAVRPKQNTQGRGRGRETEADEGRASQGQMTATDAKEGESQTRCGLRSRPAVASTTRAVP</sequence>
<accession>A0ACC3C3H5</accession>
<organism evidence="1 2">
    <name type="scientific">Pyropia yezoensis</name>
    <name type="common">Susabi-nori</name>
    <name type="synonym">Porphyra yezoensis</name>
    <dbReference type="NCBI Taxonomy" id="2788"/>
    <lineage>
        <taxon>Eukaryota</taxon>
        <taxon>Rhodophyta</taxon>
        <taxon>Bangiophyceae</taxon>
        <taxon>Bangiales</taxon>
        <taxon>Bangiaceae</taxon>
        <taxon>Pyropia</taxon>
    </lineage>
</organism>